<accession>A0ABX8RY50</accession>
<evidence type="ECO:0000313" key="2">
    <source>
        <dbReference type="EMBL" id="QXN94582.1"/>
    </source>
</evidence>
<sequence length="212" mass="22417">MKPSRTDRFGIVAVLAYAGPIALASLLACGSNNPAEPQGAATTAMAVAPTALRWQSFQGVDLPVAQEGPGRIDSVVATGFDRGPAGAALAAIHSTVRMSIATDSQWPLVGQRMLATGRGRDRWATARAQISITAPIATGAPKVLGYTITRYVLDAADVEIYSIHPDDSVIRNSTRVIWQDDDWRLLVPEDPMASSVTAVDLPPAEMVALAQR</sequence>
<name>A0ABX8RY50_NOCIO</name>
<feature type="domain" description="DUF8175" evidence="1">
    <location>
        <begin position="37"/>
        <end position="197"/>
    </location>
</feature>
<dbReference type="PROSITE" id="PS51257">
    <property type="entry name" value="PROKAR_LIPOPROTEIN"/>
    <property type="match status" value="1"/>
</dbReference>
<dbReference type="EMBL" id="CP078145">
    <property type="protein sequence ID" value="QXN94582.1"/>
    <property type="molecule type" value="Genomic_DNA"/>
</dbReference>
<organism evidence="2 3">
    <name type="scientific">Nocardia iowensis</name>
    <dbReference type="NCBI Taxonomy" id="204891"/>
    <lineage>
        <taxon>Bacteria</taxon>
        <taxon>Bacillati</taxon>
        <taxon>Actinomycetota</taxon>
        <taxon>Actinomycetes</taxon>
        <taxon>Mycobacteriales</taxon>
        <taxon>Nocardiaceae</taxon>
        <taxon>Nocardia</taxon>
    </lineage>
</organism>
<gene>
    <name evidence="2" type="ORF">KV110_16940</name>
</gene>
<evidence type="ECO:0000259" key="1">
    <source>
        <dbReference type="Pfam" id="PF26526"/>
    </source>
</evidence>
<reference evidence="2 3" key="1">
    <citation type="submission" date="2021-07" db="EMBL/GenBank/DDBJ databases">
        <title>Whole Genome Sequence of Nocardia Iowensis.</title>
        <authorList>
            <person name="Lamm A."/>
            <person name="Collins-Fairclough A.M."/>
            <person name="Bunk B."/>
            <person name="Sproer C."/>
        </authorList>
    </citation>
    <scope>NUCLEOTIDE SEQUENCE [LARGE SCALE GENOMIC DNA]</scope>
    <source>
        <strain evidence="2 3">NRRL 5646</strain>
    </source>
</reference>
<dbReference type="Pfam" id="PF26526">
    <property type="entry name" value="DUF8175"/>
    <property type="match status" value="1"/>
</dbReference>
<protein>
    <recommendedName>
        <fullName evidence="1">DUF8175 domain-containing protein</fullName>
    </recommendedName>
</protein>
<proteinExistence type="predicted"/>
<keyword evidence="3" id="KW-1185">Reference proteome</keyword>
<dbReference type="Proteomes" id="UP000694257">
    <property type="component" value="Chromosome"/>
</dbReference>
<dbReference type="InterPro" id="IPR058488">
    <property type="entry name" value="DUF8175"/>
</dbReference>
<evidence type="ECO:0000313" key="3">
    <source>
        <dbReference type="Proteomes" id="UP000694257"/>
    </source>
</evidence>
<dbReference type="RefSeq" id="WP_218477187.1">
    <property type="nucleotide sequence ID" value="NZ_BAABJN010000015.1"/>
</dbReference>